<protein>
    <submittedName>
        <fullName evidence="4">IncW plasmid conjugative relaxase protein TrwC (TraI-like protein)</fullName>
    </submittedName>
</protein>
<feature type="region of interest" description="Disordered" evidence="1">
    <location>
        <begin position="296"/>
        <end position="323"/>
    </location>
</feature>
<proteinExistence type="predicted"/>
<sequence>MIDITTITRQSFGKVVSYYADGADDYYAKDGTAMQWQGEGAEALGLSGEVDQKRFRELLEGKIDEKTHLKRSSSEGTNKERIGYDLTFSAPKGVSLQALVDGDQRIIAAHDKAVTAAVREAEMLAKARHTVNKKTSVEDTKNLVVAKFRHETSRALDPDLHSHAFVMNMTQRADGEWRALMNDAIVNSSMHIGNVYKAELAKELEKAGFVLRYERNGTFDLAHFSDHQIKEFSARSQQIEAWLEKKGLDRSTASHAEKNQAALATRDKKAPNIDREELRKVWQARSRDLGIDYKSREWAGEGGRGPDDKGRSPTPSPQLEKPLEWHADKTLEFAIQNLTERKAIISEKELMDTAMKHGFGRLNVDDIRAGIERRQESGHLIKEEPLYSAGNAANDKAGKTRKGAEKPAKAPVLLSRKEWVDQLVKSGRTRSEAVKLVESGIKSGRLEKGDARFTTHIAQRREREILALERMGRGKFESTISPEKVKGFLDDRTLNAEQGKAVSQIVQGRNQFMAVQGYAGVGKSFMTTAARDLLEENGYKVTALAPYGSQKKALEEEGIEARTVASFLKAQDKKIDKDTVVFIDEAGVIPARQMNEIMKVIEQAGARAVFLGDTAQTKAIEAGKPFEQLMKAGMETARMEDIQRQKNPVLLEAVKLAAAGDARGSLEKIAKITEVKEDGDRYSQIVQSYVSLPKAERDNALVITGTNDSRQQINAGIRRGLELEGKGQDFHLLNRLDTTQAERRHSKYYEKGAIIVPEQDYKNGLMRGEQYKVLDTGPGNRLTVENATGDRIQFSPAQCTKLSVYRNEKSELAVGDWVKITRNDKTLDLANGDRFIVSEIRDGKIILTDGKPGSEDPERKLGRVEIDASQSMFIGYAYASTVHSAQGLTCDKVLVNLETESKTTAKDVYYVAVSRARHEAEIYTDNAGKLGNAVSRLNIKDAALDIKQLSKHAQPKTKTVENSTPEKQVKETGVAHSKRQKGDDRSIGL</sequence>
<dbReference type="NCBIfam" id="TIGR02686">
    <property type="entry name" value="relax_trwC"/>
    <property type="match status" value="1"/>
</dbReference>
<dbReference type="RefSeq" id="WP_074321371.1">
    <property type="nucleotide sequence ID" value="NZ_KX009064.1"/>
</dbReference>
<feature type="compositionally biased region" description="Basic and acidic residues" evidence="1">
    <location>
        <begin position="296"/>
        <end position="311"/>
    </location>
</feature>
<dbReference type="Gene3D" id="2.30.30.940">
    <property type="match status" value="1"/>
</dbReference>
<dbReference type="InterPro" id="IPR027417">
    <property type="entry name" value="P-loop_NTPase"/>
</dbReference>
<feature type="compositionally biased region" description="Basic and acidic residues" evidence="1">
    <location>
        <begin position="980"/>
        <end position="989"/>
    </location>
</feature>
<evidence type="ECO:0000256" key="1">
    <source>
        <dbReference type="SAM" id="MobiDB-lite"/>
    </source>
</evidence>
<dbReference type="SUPFAM" id="SSF52540">
    <property type="entry name" value="P-loop containing nucleoside triphosphate hydrolases"/>
    <property type="match status" value="2"/>
</dbReference>
<evidence type="ECO:0000313" key="4">
    <source>
        <dbReference type="EMBL" id="ARO45280.1"/>
    </source>
</evidence>
<dbReference type="NCBIfam" id="NF041492">
    <property type="entry name" value="MobF"/>
    <property type="match status" value="1"/>
</dbReference>
<name>A0A2P0QI76_PSESF</name>
<evidence type="ECO:0000259" key="2">
    <source>
        <dbReference type="Pfam" id="PF08751"/>
    </source>
</evidence>
<feature type="compositionally biased region" description="Polar residues" evidence="1">
    <location>
        <begin position="956"/>
        <end position="966"/>
    </location>
</feature>
<dbReference type="AlphaFoldDB" id="A0A2P0QI76"/>
<keyword evidence="4" id="KW-0614">Plasmid</keyword>
<organism evidence="4">
    <name type="scientific">Pseudomonas syringae pv. actinidiae</name>
    <dbReference type="NCBI Taxonomy" id="103796"/>
    <lineage>
        <taxon>Bacteria</taxon>
        <taxon>Pseudomonadati</taxon>
        <taxon>Pseudomonadota</taxon>
        <taxon>Gammaproteobacteria</taxon>
        <taxon>Pseudomonadales</taxon>
        <taxon>Pseudomonadaceae</taxon>
        <taxon>Pseudomonas</taxon>
        <taxon>Pseudomonas syringae</taxon>
    </lineage>
</organism>
<feature type="domain" description="TrwC relaxase" evidence="2">
    <location>
        <begin position="14"/>
        <end position="288"/>
    </location>
</feature>
<accession>A0A2P0QI76</accession>
<dbReference type="EMBL" id="KX009064">
    <property type="protein sequence ID" value="ARO45280.1"/>
    <property type="molecule type" value="Genomic_DNA"/>
</dbReference>
<evidence type="ECO:0000259" key="3">
    <source>
        <dbReference type="Pfam" id="PF13538"/>
    </source>
</evidence>
<dbReference type="Pfam" id="PF13538">
    <property type="entry name" value="UvrD_C_2"/>
    <property type="match status" value="1"/>
</dbReference>
<feature type="region of interest" description="Disordered" evidence="1">
    <location>
        <begin position="950"/>
        <end position="989"/>
    </location>
</feature>
<dbReference type="SUPFAM" id="SSF55464">
    <property type="entry name" value="Origin of replication-binding domain, RBD-like"/>
    <property type="match status" value="1"/>
</dbReference>
<dbReference type="InterPro" id="IPR014862">
    <property type="entry name" value="TrwC"/>
</dbReference>
<dbReference type="Pfam" id="PF08751">
    <property type="entry name" value="TrwC"/>
    <property type="match status" value="1"/>
</dbReference>
<dbReference type="Pfam" id="PF13604">
    <property type="entry name" value="AAA_30"/>
    <property type="match status" value="1"/>
</dbReference>
<dbReference type="CDD" id="cd18809">
    <property type="entry name" value="SF1_C_RecD"/>
    <property type="match status" value="1"/>
</dbReference>
<dbReference type="InterPro" id="IPR027785">
    <property type="entry name" value="UvrD-like_helicase_C"/>
</dbReference>
<reference evidence="4" key="1">
    <citation type="submission" date="2016-03" db="EMBL/GenBank/DDBJ databases">
        <title>The evolution of Pseudomonas syringae pv. actinidiae in New Zealand.</title>
        <authorList>
            <person name="Taiaroa G."/>
            <person name="Poulter R.T.M."/>
            <person name="Lamont I."/>
            <person name="Stockwell P."/>
            <person name="Butler M.I."/>
        </authorList>
    </citation>
    <scope>NUCLEOTIDE SEQUENCE</scope>
    <source>
        <strain evidence="4">RT811</strain>
        <plasmid evidence="4">pPK_RT811</plasmid>
    </source>
</reference>
<feature type="region of interest" description="Disordered" evidence="1">
    <location>
        <begin position="249"/>
        <end position="270"/>
    </location>
</feature>
<dbReference type="Gene3D" id="3.40.50.300">
    <property type="entry name" value="P-loop containing nucleotide triphosphate hydrolases"/>
    <property type="match status" value="2"/>
</dbReference>
<dbReference type="InterPro" id="IPR014059">
    <property type="entry name" value="TraI/TrwC_relax"/>
</dbReference>
<geneLocation type="plasmid" evidence="4">
    <name>pPK_RT811</name>
</geneLocation>
<feature type="domain" description="UvrD-like helicase C-terminal" evidence="3">
    <location>
        <begin position="876"/>
        <end position="920"/>
    </location>
</feature>